<gene>
    <name evidence="1" type="ORF">OG563_42030</name>
</gene>
<evidence type="ECO:0000313" key="2">
    <source>
        <dbReference type="Proteomes" id="UP001432062"/>
    </source>
</evidence>
<accession>A0ABZ1YQZ7</accession>
<dbReference type="EMBL" id="CP109441">
    <property type="protein sequence ID" value="WUV45608.1"/>
    <property type="molecule type" value="Genomic_DNA"/>
</dbReference>
<proteinExistence type="predicted"/>
<evidence type="ECO:0000313" key="1">
    <source>
        <dbReference type="EMBL" id="WUV45608.1"/>
    </source>
</evidence>
<keyword evidence="2" id="KW-1185">Reference proteome</keyword>
<dbReference type="RefSeq" id="WP_329409003.1">
    <property type="nucleotide sequence ID" value="NZ_CP109441.1"/>
</dbReference>
<sequence>MYRQLEQLTTDVPIYAGIVHEKPDAERIVTALTHARQYYTCPFGA</sequence>
<protein>
    <submittedName>
        <fullName evidence="1">Uncharacterized protein</fullName>
    </submittedName>
</protein>
<name>A0ABZ1YQZ7_9NOCA</name>
<reference evidence="1" key="1">
    <citation type="submission" date="2022-10" db="EMBL/GenBank/DDBJ databases">
        <title>The complete genomes of actinobacterial strains from the NBC collection.</title>
        <authorList>
            <person name="Joergensen T.S."/>
            <person name="Alvarez Arevalo M."/>
            <person name="Sterndorff E.B."/>
            <person name="Faurdal D."/>
            <person name="Vuksanovic O."/>
            <person name="Mourched A.-S."/>
            <person name="Charusanti P."/>
            <person name="Shaw S."/>
            <person name="Blin K."/>
            <person name="Weber T."/>
        </authorList>
    </citation>
    <scope>NUCLEOTIDE SEQUENCE</scope>
    <source>
        <strain evidence="1">NBC_01482</strain>
    </source>
</reference>
<dbReference type="Proteomes" id="UP001432062">
    <property type="component" value="Chromosome"/>
</dbReference>
<organism evidence="1 2">
    <name type="scientific">Nocardia vinacea</name>
    <dbReference type="NCBI Taxonomy" id="96468"/>
    <lineage>
        <taxon>Bacteria</taxon>
        <taxon>Bacillati</taxon>
        <taxon>Actinomycetota</taxon>
        <taxon>Actinomycetes</taxon>
        <taxon>Mycobacteriales</taxon>
        <taxon>Nocardiaceae</taxon>
        <taxon>Nocardia</taxon>
    </lineage>
</organism>